<proteinExistence type="predicted"/>
<gene>
    <name evidence="1" type="ORF">METZ01_LOCUS57002</name>
</gene>
<reference evidence="1" key="1">
    <citation type="submission" date="2018-05" db="EMBL/GenBank/DDBJ databases">
        <authorList>
            <person name="Lanie J.A."/>
            <person name="Ng W.-L."/>
            <person name="Kazmierczak K.M."/>
            <person name="Andrzejewski T.M."/>
            <person name="Davidsen T.M."/>
            <person name="Wayne K.J."/>
            <person name="Tettelin H."/>
            <person name="Glass J.I."/>
            <person name="Rusch D."/>
            <person name="Podicherti R."/>
            <person name="Tsui H.-C.T."/>
            <person name="Winkler M.E."/>
        </authorList>
    </citation>
    <scope>NUCLEOTIDE SEQUENCE</scope>
</reference>
<dbReference type="EMBL" id="UINC01003193">
    <property type="protein sequence ID" value="SVA04148.1"/>
    <property type="molecule type" value="Genomic_DNA"/>
</dbReference>
<protein>
    <submittedName>
        <fullName evidence="1">Uncharacterized protein</fullName>
    </submittedName>
</protein>
<evidence type="ECO:0000313" key="1">
    <source>
        <dbReference type="EMBL" id="SVA04148.1"/>
    </source>
</evidence>
<name>A0A381SLJ3_9ZZZZ</name>
<sequence length="58" mass="7066">MHHTYLISFVNQYRPVAQFWLERRIDIAKVDGSSPFGSTTFWRFLLKQSDHQYELKYI</sequence>
<organism evidence="1">
    <name type="scientific">marine metagenome</name>
    <dbReference type="NCBI Taxonomy" id="408172"/>
    <lineage>
        <taxon>unclassified sequences</taxon>
        <taxon>metagenomes</taxon>
        <taxon>ecological metagenomes</taxon>
    </lineage>
</organism>
<dbReference type="AlphaFoldDB" id="A0A381SLJ3"/>
<accession>A0A381SLJ3</accession>